<feature type="binding site" evidence="5">
    <location>
        <position position="69"/>
    </location>
    <ligand>
        <name>substrate</name>
    </ligand>
</feature>
<dbReference type="InterPro" id="IPR027475">
    <property type="entry name" value="Asparaginase/glutaminase_AS2"/>
</dbReference>
<dbReference type="PIRSF" id="PIRSF500176">
    <property type="entry name" value="L_ASNase"/>
    <property type="match status" value="1"/>
</dbReference>
<accession>A0A134BBN9</accession>
<gene>
    <name evidence="10" type="ORF">HMPREF3185_00539</name>
</gene>
<dbReference type="Gene3D" id="3.40.50.1170">
    <property type="entry name" value="L-asparaginase, N-terminal domain"/>
    <property type="match status" value="1"/>
</dbReference>
<feature type="active site" evidence="6">
    <location>
        <position position="24"/>
    </location>
</feature>
<evidence type="ECO:0000256" key="2">
    <source>
        <dbReference type="ARBA" id="ARBA00012920"/>
    </source>
</evidence>
<dbReference type="InterPro" id="IPR020827">
    <property type="entry name" value="Asparaginase/glutaminase_AS1"/>
</dbReference>
<dbReference type="STRING" id="322095.HMPREF3185_00539"/>
<dbReference type="PANTHER" id="PTHR11707:SF28">
    <property type="entry name" value="60 KDA LYSOPHOSPHOLIPASE"/>
    <property type="match status" value="1"/>
</dbReference>
<evidence type="ECO:0000313" key="10">
    <source>
        <dbReference type="EMBL" id="KXB77356.1"/>
    </source>
</evidence>
<dbReference type="InterPro" id="IPR037152">
    <property type="entry name" value="L-asparaginase_N_sf"/>
</dbReference>
<feature type="domain" description="Asparaginase/glutaminase C-terminal" evidence="9">
    <location>
        <begin position="227"/>
        <end position="343"/>
    </location>
</feature>
<proteinExistence type="inferred from homology"/>
<protein>
    <recommendedName>
        <fullName evidence="2">asparaginase</fullName>
        <ecNumber evidence="2">3.5.1.1</ecNumber>
    </recommendedName>
</protein>
<dbReference type="Gene3D" id="3.40.50.40">
    <property type="match status" value="1"/>
</dbReference>
<dbReference type="CDD" id="cd08963">
    <property type="entry name" value="L-asparaginase_I"/>
    <property type="match status" value="1"/>
</dbReference>
<comment type="caution">
    <text evidence="10">The sequence shown here is derived from an EMBL/GenBank/DDBJ whole genome shotgun (WGS) entry which is preliminary data.</text>
</comment>
<organism evidence="10 11">
    <name type="scientific">Porphyromonas somerae</name>
    <dbReference type="NCBI Taxonomy" id="322095"/>
    <lineage>
        <taxon>Bacteria</taxon>
        <taxon>Pseudomonadati</taxon>
        <taxon>Bacteroidota</taxon>
        <taxon>Bacteroidia</taxon>
        <taxon>Bacteroidales</taxon>
        <taxon>Porphyromonadaceae</taxon>
        <taxon>Porphyromonas</taxon>
    </lineage>
</organism>
<evidence type="ECO:0000259" key="9">
    <source>
        <dbReference type="Pfam" id="PF17763"/>
    </source>
</evidence>
<dbReference type="PIRSF" id="PIRSF001220">
    <property type="entry name" value="L-ASNase_gatD"/>
    <property type="match status" value="1"/>
</dbReference>
<comment type="similarity">
    <text evidence="1">Belongs to the asparaginase 1 family.</text>
</comment>
<feature type="binding site" evidence="5">
    <location>
        <begin position="100"/>
        <end position="101"/>
    </location>
    <ligand>
        <name>substrate</name>
    </ligand>
</feature>
<dbReference type="PANTHER" id="PTHR11707">
    <property type="entry name" value="L-ASPARAGINASE"/>
    <property type="match status" value="1"/>
</dbReference>
<dbReference type="GO" id="GO:0009066">
    <property type="term" value="P:aspartate family amino acid metabolic process"/>
    <property type="evidence" value="ECO:0007669"/>
    <property type="project" value="UniProtKB-ARBA"/>
</dbReference>
<evidence type="ECO:0000256" key="3">
    <source>
        <dbReference type="ARBA" id="ARBA00022801"/>
    </source>
</evidence>
<dbReference type="InterPro" id="IPR027473">
    <property type="entry name" value="L-asparaginase_C"/>
</dbReference>
<dbReference type="PROSITE" id="PS00917">
    <property type="entry name" value="ASN_GLN_ASE_2"/>
    <property type="match status" value="1"/>
</dbReference>
<evidence type="ECO:0000256" key="1">
    <source>
        <dbReference type="ARBA" id="ARBA00010518"/>
    </source>
</evidence>
<dbReference type="PROSITE" id="PS00144">
    <property type="entry name" value="ASN_GLN_ASE_1"/>
    <property type="match status" value="1"/>
</dbReference>
<evidence type="ECO:0000256" key="4">
    <source>
        <dbReference type="PIRSR" id="PIRSR001220-1"/>
    </source>
</evidence>
<sequence>MCLQLHYNMVAPRASILLVYTGGTIGMLENPETGALEPLDFNYLQDNVPELRLLGCDISSVEFQPPLDSSAITTEHWVQLARVIEENYDKYDGFVILHGTDTMAYTASALSFVFEGLAKPIVFTGSQLPVGKLRTDGKENLITAIEIAAARDEAGRPRVPEVSLFFENYLMRGNRTSKISADQFSAFESYNYPHLAYAGIEIRYHDAVIANAHVGRTLSVRPYFDPHVAVLKLFPGITREVVEAVLSVPSLRGVVMETFGSGNAPMMPWFLDALRAAVARGVVIVNVTQCVTGYVDMTRYETGVLLEKIGLVSGRDATTEAALTKLMYLLGQGFSSEEVSRLMAIPLRGEMSLDQEMEGFSREISIYRR</sequence>
<evidence type="ECO:0000256" key="5">
    <source>
        <dbReference type="PIRSR" id="PIRSR001220-2"/>
    </source>
</evidence>
<dbReference type="SFLD" id="SFLDS00057">
    <property type="entry name" value="Glutaminase/Asparaginase"/>
    <property type="match status" value="1"/>
</dbReference>
<keyword evidence="11" id="KW-1185">Reference proteome</keyword>
<dbReference type="InterPro" id="IPR040919">
    <property type="entry name" value="Asparaginase_C"/>
</dbReference>
<dbReference type="InterPro" id="IPR036152">
    <property type="entry name" value="Asp/glu_Ase-like_sf"/>
</dbReference>
<dbReference type="InterPro" id="IPR027474">
    <property type="entry name" value="L-asparaginase_N"/>
</dbReference>
<dbReference type="PATRIC" id="fig|322095.3.peg.529"/>
<dbReference type="AlphaFoldDB" id="A0A134BBN9"/>
<dbReference type="EMBL" id="LSDK01000045">
    <property type="protein sequence ID" value="KXB77356.1"/>
    <property type="molecule type" value="Genomic_DNA"/>
</dbReference>
<evidence type="ECO:0000313" key="11">
    <source>
        <dbReference type="Proteomes" id="UP000070224"/>
    </source>
</evidence>
<feature type="active site" evidence="7">
    <location>
        <position position="100"/>
    </location>
</feature>
<evidence type="ECO:0000256" key="7">
    <source>
        <dbReference type="PROSITE-ProRule" id="PRU10100"/>
    </source>
</evidence>
<dbReference type="EC" id="3.5.1.1" evidence="2"/>
<dbReference type="Pfam" id="PF00710">
    <property type="entry name" value="Asparaginase"/>
    <property type="match status" value="1"/>
</dbReference>
<dbReference type="Pfam" id="PF17763">
    <property type="entry name" value="Asparaginase_C"/>
    <property type="match status" value="1"/>
</dbReference>
<dbReference type="NCBIfam" id="TIGR00519">
    <property type="entry name" value="asnASE_I"/>
    <property type="match status" value="1"/>
</dbReference>
<dbReference type="InterPro" id="IPR006034">
    <property type="entry name" value="Asparaginase/glutaminase-like"/>
</dbReference>
<dbReference type="PRINTS" id="PR00139">
    <property type="entry name" value="ASNGLNASE"/>
</dbReference>
<name>A0A134BBN9_9PORP</name>
<evidence type="ECO:0000259" key="8">
    <source>
        <dbReference type="Pfam" id="PF00710"/>
    </source>
</evidence>
<dbReference type="SMART" id="SM00870">
    <property type="entry name" value="Asparaginase"/>
    <property type="match status" value="1"/>
</dbReference>
<dbReference type="FunFam" id="3.40.50.1170:FF:000001">
    <property type="entry name" value="L-asparaginase 2"/>
    <property type="match status" value="1"/>
</dbReference>
<dbReference type="GO" id="GO:0004067">
    <property type="term" value="F:asparaginase activity"/>
    <property type="evidence" value="ECO:0007669"/>
    <property type="project" value="UniProtKB-UniRule"/>
</dbReference>
<keyword evidence="3" id="KW-0378">Hydrolase</keyword>
<evidence type="ECO:0000256" key="6">
    <source>
        <dbReference type="PROSITE-ProRule" id="PRU10099"/>
    </source>
</evidence>
<reference evidence="11" key="1">
    <citation type="submission" date="2016-01" db="EMBL/GenBank/DDBJ databases">
        <authorList>
            <person name="Mitreva M."/>
            <person name="Pepin K.H."/>
            <person name="Mihindukulasuriya K.A."/>
            <person name="Fulton R."/>
            <person name="Fronick C."/>
            <person name="O'Laughlin M."/>
            <person name="Miner T."/>
            <person name="Herter B."/>
            <person name="Rosa B.A."/>
            <person name="Cordes M."/>
            <person name="Tomlinson C."/>
            <person name="Wollam A."/>
            <person name="Palsikar V.B."/>
            <person name="Mardis E.R."/>
            <person name="Wilson R.K."/>
        </authorList>
    </citation>
    <scope>NUCLEOTIDE SEQUENCE [LARGE SCALE GENOMIC DNA]</scope>
    <source>
        <strain evidence="11">KA00683</strain>
    </source>
</reference>
<feature type="active site" description="O-isoaspartyl threonine intermediate" evidence="4">
    <location>
        <position position="24"/>
    </location>
</feature>
<feature type="domain" description="L-asparaginase N-terminal" evidence="8">
    <location>
        <begin position="16"/>
        <end position="206"/>
    </location>
</feature>
<dbReference type="FunFam" id="3.40.50.40:FF:000001">
    <property type="entry name" value="L-asparaginase 1"/>
    <property type="match status" value="1"/>
</dbReference>
<dbReference type="InterPro" id="IPR041725">
    <property type="entry name" value="L-asparaginase_I"/>
</dbReference>
<dbReference type="InterPro" id="IPR006033">
    <property type="entry name" value="AsnA_fam"/>
</dbReference>
<dbReference type="SUPFAM" id="SSF53774">
    <property type="entry name" value="Glutaminase/Asparaginase"/>
    <property type="match status" value="1"/>
</dbReference>
<dbReference type="Proteomes" id="UP000070224">
    <property type="component" value="Unassembled WGS sequence"/>
</dbReference>
<dbReference type="PROSITE" id="PS51732">
    <property type="entry name" value="ASN_GLN_ASE_3"/>
    <property type="match status" value="1"/>
</dbReference>